<keyword evidence="9" id="KW-1185">Reference proteome</keyword>
<comment type="subcellular location">
    <subcellularLocation>
        <location evidence="1">Target cell</location>
        <location evidence="1">Target cell cytoplasm</location>
    </subcellularLocation>
</comment>
<feature type="compositionally biased region" description="Polar residues" evidence="6">
    <location>
        <begin position="471"/>
        <end position="486"/>
    </location>
</feature>
<gene>
    <name evidence="8" type="primary">fhaB_1</name>
    <name evidence="8" type="ORF">NCTC10283_00002</name>
</gene>
<name>A0A376BGQ5_9NEIS</name>
<evidence type="ECO:0000313" key="9">
    <source>
        <dbReference type="Proteomes" id="UP000254209"/>
    </source>
</evidence>
<evidence type="ECO:0000256" key="2">
    <source>
        <dbReference type="ARBA" id="ARBA00022656"/>
    </source>
</evidence>
<feature type="region of interest" description="Disordered" evidence="6">
    <location>
        <begin position="1983"/>
        <end position="2031"/>
    </location>
</feature>
<feature type="compositionally biased region" description="Polar residues" evidence="6">
    <location>
        <begin position="1704"/>
        <end position="1713"/>
    </location>
</feature>
<feature type="domain" description="Filamentous haemagglutinin FhaB/tRNA nuclease CdiA-like TPS" evidence="7">
    <location>
        <begin position="96"/>
        <end position="216"/>
    </location>
</feature>
<dbReference type="InterPro" id="IPR006914">
    <property type="entry name" value="VENN_dom"/>
</dbReference>
<feature type="region of interest" description="Disordered" evidence="6">
    <location>
        <begin position="439"/>
        <end position="486"/>
    </location>
</feature>
<dbReference type="NCBIfam" id="TIGR01731">
    <property type="entry name" value="fil_hemag_20aa"/>
    <property type="match status" value="9"/>
</dbReference>
<reference evidence="8 9" key="1">
    <citation type="submission" date="2018-06" db="EMBL/GenBank/DDBJ databases">
        <authorList>
            <consortium name="Pathogen Informatics"/>
            <person name="Doyle S."/>
        </authorList>
    </citation>
    <scope>NUCLEOTIDE SEQUENCE [LARGE SCALE GENOMIC DNA]</scope>
    <source>
        <strain evidence="8 9">NCTC10283</strain>
    </source>
</reference>
<comment type="similarity">
    <text evidence="5">In the N-terminal section; belongs to the CdiA toxin family.</text>
</comment>
<dbReference type="EMBL" id="UFSO01000001">
    <property type="protein sequence ID" value="SSY61193.1"/>
    <property type="molecule type" value="Genomic_DNA"/>
</dbReference>
<dbReference type="Pfam" id="PF05860">
    <property type="entry name" value="TPS"/>
    <property type="match status" value="1"/>
</dbReference>
<keyword evidence="2" id="KW-0800">Toxin</keyword>
<dbReference type="GO" id="GO:0090729">
    <property type="term" value="F:toxin activity"/>
    <property type="evidence" value="ECO:0007669"/>
    <property type="project" value="UniProtKB-KW"/>
</dbReference>
<dbReference type="InterPro" id="IPR010069">
    <property type="entry name" value="CdiA_FHA1_rpt"/>
</dbReference>
<keyword evidence="3" id="KW-1266">Target cell cytoplasm</keyword>
<evidence type="ECO:0000256" key="3">
    <source>
        <dbReference type="ARBA" id="ARBA00022913"/>
    </source>
</evidence>
<dbReference type="Pfam" id="PF13018">
    <property type="entry name" value="ESPR"/>
    <property type="match status" value="1"/>
</dbReference>
<dbReference type="GO" id="GO:0003824">
    <property type="term" value="F:catalytic activity"/>
    <property type="evidence" value="ECO:0007669"/>
    <property type="project" value="UniProtKB-ARBA"/>
</dbReference>
<accession>A0A376BGQ5</accession>
<dbReference type="InterPro" id="IPR025157">
    <property type="entry name" value="Hemagglutinin_rpt"/>
</dbReference>
<dbReference type="SMART" id="SM00912">
    <property type="entry name" value="Haemagg_act"/>
    <property type="match status" value="1"/>
</dbReference>
<feature type="compositionally biased region" description="Polar residues" evidence="6">
    <location>
        <begin position="2013"/>
        <end position="2030"/>
    </location>
</feature>
<evidence type="ECO:0000256" key="1">
    <source>
        <dbReference type="ARBA" id="ARBA00004219"/>
    </source>
</evidence>
<feature type="region of interest" description="Disordered" evidence="6">
    <location>
        <begin position="1692"/>
        <end position="1713"/>
    </location>
</feature>
<dbReference type="InterPro" id="IPR024973">
    <property type="entry name" value="ESPR"/>
</dbReference>
<dbReference type="Proteomes" id="UP000254209">
    <property type="component" value="Unassembled WGS sequence"/>
</dbReference>
<dbReference type="SUPFAM" id="SSF51126">
    <property type="entry name" value="Pectin lyase-like"/>
    <property type="match status" value="1"/>
</dbReference>
<evidence type="ECO:0000313" key="8">
    <source>
        <dbReference type="EMBL" id="SSY61193.1"/>
    </source>
</evidence>
<dbReference type="Pfam" id="PF13332">
    <property type="entry name" value="Fil_haemagg_2"/>
    <property type="match status" value="2"/>
</dbReference>
<dbReference type="Pfam" id="PF04829">
    <property type="entry name" value="PT-VENN"/>
    <property type="match status" value="1"/>
</dbReference>
<dbReference type="NCBIfam" id="TIGR01901">
    <property type="entry name" value="adhes_NPXG"/>
    <property type="match status" value="1"/>
</dbReference>
<protein>
    <submittedName>
        <fullName evidence="8">Filamentous hemagglutinin</fullName>
    </submittedName>
</protein>
<dbReference type="InterPro" id="IPR011050">
    <property type="entry name" value="Pectin_lyase_fold/virulence"/>
</dbReference>
<feature type="compositionally biased region" description="Basic and acidic residues" evidence="6">
    <location>
        <begin position="1692"/>
        <end position="1703"/>
    </location>
</feature>
<evidence type="ECO:0000259" key="7">
    <source>
        <dbReference type="SMART" id="SM00912"/>
    </source>
</evidence>
<sequence>MNKHLYKVIFNQERGQMMVVPENATAQGQSSTNTSAENPVAEPVDSSFVSGCLKPLTFSLMLMFGTAFIAETTEAANIQADKNAPKNEQPIVLQTPNGLPQVNIQTPSKAGVSVNQYRQFDVDEKGAILNNSRTNTQTQQAGWIQGNPLLATGEAKIIVNQVNSQNPSLLNGYVEVGGKRAEVILANPAGIQVNGGGFINAQSATLSTGQTLIRSGQLDQYAVHDGKISIKGKGLNAKDTDFTKIIGRYVEVDAPIAANDLTVIAGQNTVAADGKIQAAAKNTPKQKAVAIDTSELGGMYANKITLISTENNQSIDNKGQVFANAGGVTLDSQGNLSNAGTIASQGKTNIKAKDLDNSGTLSSKEQFDIKADNVDNSGTVLAANELNVRVSGSMKQTQSGNIEAARLDVETTKLDNAGTISQTGLQDLAIESTGALTNSGKIGYPEADNTVPTTANGGTTGTTAPTQNTPSSATGSGNATAVSSPSSIQNFATGSLKTRETLNNSGTINANGGVDLTAKNGLNNTAELQLNKLAVSGNVLDNSQAKISAQSTDIQTQSVNNAQGELLASKTLNISTVQLDNRAGKLQSVDNANLTVSGSLNNQKGEIAANNALNIQDKQAQNLHIDNTDGTIVANHVSLQSKSLNNQGKLAAGNHLSIDLKDDFTVERNLEAGNKLNIKTAGSLNNSQTIQAESEVNIQAKQNISNRGMMNSNGLTRVEAGQELLNIGTGKIYGNHVALAADSVVNRDENGKAAVVAARERLDIGARKIINQTEDETPVNSDGHSKLLSEDTLFIGRHLNENHHATGQADSLDNLSANIESAGDMSISAAQTTNKNLHIHTAIEKVGTEHKNTISFSNRRSGEHGPGDWGWDLKSKLPDEYERDQFRFNGINNIYLKQDDGSEVNLGRIWIENNYTLDKYETLVKYTDPSVIQSGGNLSFDGNVSNINSSIIANKNIITKNGQLIQDSAQGTSYTIKNGTEIHRDWYHDGGLFGSGYTREDQTTTFNNEKSHEQTFALPTTLTLSKQTLQNRGTVAQTANAQITASNTSLPNHNEVALPSSSLYTINPSHPNWLVETDPAFTNYRQWLGSDYMLNALKIDPNHMHKRLGDGYYEQRMIGEQIAQLTGKPYFVGYQNKEEQYKALMNAGIQFAQQFNINIGTALSSEQMSSLTSPIVWLELQTVTLPNGEQEQVYVPKVYLANNQTKLQADGSLISAQNIVVNGQGNVLNKGTLHANHTLMISADNIQHQSGRIEGHKIYLDAKQDIVNQADIYAKDHLKAQAGRDIVMASATSSNSQQMQNGSTFTHSNIAQNAQIRIGDGIHQPQQTSLSLQAGRNITFQAASLDNQGNGTTLLQAGQNLSIGGVETVSDRKTVWDADNQQHQIKTTQNGSHIQTQGHIVLKANQKLDVSASTINSEHGSVQLVGQDVSITHAHEQEDYSDKFYSKNDGFLSSSSARSQSEYQRSTAVGSNITGKDVAIKAHNNLLVSGSQIISDDGTQLTAGGHVQITSAENTLSENSHAQIKKSGLMSTGSLGVTIGSKQTTDEQDNTSLTHTASTVGSLKGNTTIVAGKNYEQTGSIVRSVEGDTLISAQKIDVKAAENRYTNDHIHTEQQKGLTVAVNVPVVQLAQSALAIADTAKQVGQSKNDRVNAMAAANTAWQAYETGKSATEMMGQDGKPLDVSVSLTYGEQKNRHESHRTTTEAESSLVQSGGTSTLIATGAGKESDINITGSDVLGSKGTYLLAHDAINLTSAQQRSTENSSNKSSGWNAGISASYGQNGMAFGITAGGNYGKGHGNGESLTHRHTQVGDSNSATVLQSGGQTTIKGAQVHGKGIDLNTQDLLIESVQDTEKFNSKQQNISGQVTAGYGASFSGSYSQSKVNADHASVNQQSGLYAGDEGYRVQVAHHTDLKGALITSTAKAEADGKNQFSTNSLSHSDIENHSHYDAKGFGVGGSFGFNGKGEQEVGKIGDKPVRLAAQGSNTNGIANGEGLAGAKSSASTGYGSDKDSQSSVTQSGINTKNIQIHQDPSGELAKSVYTDITTETAAQHSGSLKNSFDKDKVQQEIDLQVKVSQDFNRNVQAANGEINKQLDKLKQQLDKGQISQTEYNRKISHWQQGSVLLNSIAAGLGAPTDSVAGIATATLAPAVSYQIGQEFKKSNEEGSLKHILAHAIVGAVVAQSGGNNALAGALSAGGAEALAPKVAEYLYGKKGSELNAEQKETVSSIMSLAGAATGAIIGNGATNAVQGSLNAENAVENNMMASLARQFANELNNCNPQTCDKKQIGNKYRLLAKQEKEQQIAICKQNANKCRELGKQHLADNQQIKDLYVHNKLGLDNQSEEVFREVWDNSYSDTQHQLEQHNIEAQYRQNGAGGALSAVVNDIGLGFGLKPIVRTGASTTQHATVSFNPKYQTKSLQDTDNLALDVNSVRNALISNGKIKASKVRDGFSVATASVSVNNQTHHFLSVSGNAWKGAPKDTHIRINNIDYKIVHDDNISIKSRVINTSLNGKSVTNDNHAEMKLAGYINKEFSRYSDVKVEMAVQNTSKQKPGMCNNGCRPSIKEWAEQDNPFNVIIYEGSTRKNP</sequence>
<proteinExistence type="inferred from homology"/>
<evidence type="ECO:0000256" key="4">
    <source>
        <dbReference type="ARBA" id="ARBA00023026"/>
    </source>
</evidence>
<dbReference type="InterPro" id="IPR008638">
    <property type="entry name" value="FhaB/CdiA-like_TPS"/>
</dbReference>
<dbReference type="OrthoDB" id="5666689at2"/>
<dbReference type="RefSeq" id="WP_115723562.1">
    <property type="nucleotide sequence ID" value="NZ_UFSO01000001.1"/>
</dbReference>
<organism evidence="8 9">
    <name type="scientific">Alysiella crassa</name>
    <dbReference type="NCBI Taxonomy" id="153491"/>
    <lineage>
        <taxon>Bacteria</taxon>
        <taxon>Pseudomonadati</taxon>
        <taxon>Pseudomonadota</taxon>
        <taxon>Betaproteobacteria</taxon>
        <taxon>Neisseriales</taxon>
        <taxon>Neisseriaceae</taxon>
        <taxon>Alysiella</taxon>
    </lineage>
</organism>
<evidence type="ECO:0000256" key="6">
    <source>
        <dbReference type="SAM" id="MobiDB-lite"/>
    </source>
</evidence>
<dbReference type="InterPro" id="IPR012334">
    <property type="entry name" value="Pectin_lyas_fold"/>
</dbReference>
<keyword evidence="4" id="KW-0843">Virulence</keyword>
<dbReference type="Gene3D" id="2.160.20.10">
    <property type="entry name" value="Single-stranded right-handed beta-helix, Pectin lyase-like"/>
    <property type="match status" value="1"/>
</dbReference>
<evidence type="ECO:0000256" key="5">
    <source>
        <dbReference type="ARBA" id="ARBA00024043"/>
    </source>
</evidence>
<feature type="compositionally biased region" description="Low complexity" evidence="6">
    <location>
        <begin position="449"/>
        <end position="470"/>
    </location>
</feature>